<evidence type="ECO:0000313" key="3">
    <source>
        <dbReference type="EMBL" id="OBQ25988.1"/>
    </source>
</evidence>
<dbReference type="InterPro" id="IPR029063">
    <property type="entry name" value="SAM-dependent_MTases_sf"/>
</dbReference>
<evidence type="ECO:0000256" key="1">
    <source>
        <dbReference type="ARBA" id="ARBA00022603"/>
    </source>
</evidence>
<dbReference type="STRING" id="1803587.GCA_001593825_03323"/>
<dbReference type="GO" id="GO:0008168">
    <property type="term" value="F:methyltransferase activity"/>
    <property type="evidence" value="ECO:0007669"/>
    <property type="project" value="UniProtKB-KW"/>
</dbReference>
<dbReference type="GO" id="GO:0031167">
    <property type="term" value="P:rRNA methylation"/>
    <property type="evidence" value="ECO:0007669"/>
    <property type="project" value="InterPro"/>
</dbReference>
<dbReference type="PANTHER" id="PTHR43542:SF1">
    <property type="entry name" value="METHYLTRANSFERASE"/>
    <property type="match status" value="1"/>
</dbReference>
<dbReference type="InterPro" id="IPR002052">
    <property type="entry name" value="DNA_methylase_N6_adenine_CS"/>
</dbReference>
<dbReference type="PATRIC" id="fig|1710894.3.peg.3159"/>
<dbReference type="GO" id="GO:0003676">
    <property type="term" value="F:nucleic acid binding"/>
    <property type="evidence" value="ECO:0007669"/>
    <property type="project" value="InterPro"/>
</dbReference>
<dbReference type="CDD" id="cd02440">
    <property type="entry name" value="AdoMet_MTases"/>
    <property type="match status" value="1"/>
</dbReference>
<dbReference type="AlphaFoldDB" id="A0A1B7VYD6"/>
<keyword evidence="2 3" id="KW-0808">Transferase</keyword>
<dbReference type="EMBL" id="LJOY01000018">
    <property type="protein sequence ID" value="OBQ25988.1"/>
    <property type="molecule type" value="Genomic_DNA"/>
</dbReference>
<evidence type="ECO:0000313" key="4">
    <source>
        <dbReference type="Proteomes" id="UP000092382"/>
    </source>
</evidence>
<reference evidence="3 4" key="1">
    <citation type="submission" date="2015-09" db="EMBL/GenBank/DDBJ databases">
        <title>Whole genome shotgun sequence assembly of Aphanizomenon flos-aquae UKL13.</title>
        <authorList>
            <person name="Driscoll C."/>
        </authorList>
    </citation>
    <scope>NUCLEOTIDE SEQUENCE [LARGE SCALE GENOMIC DNA]</scope>
    <source>
        <strain evidence="3">MDT13</strain>
    </source>
</reference>
<dbReference type="NCBIfam" id="TIGR00095">
    <property type="entry name" value="16S rRNA (guanine(966)-N(2))-methyltransferase RsmD"/>
    <property type="match status" value="1"/>
</dbReference>
<accession>A0A1B7VYD6</accession>
<dbReference type="PANTHER" id="PTHR43542">
    <property type="entry name" value="METHYLTRANSFERASE"/>
    <property type="match status" value="1"/>
</dbReference>
<gene>
    <name evidence="3" type="ORF">AN481_07565</name>
</gene>
<dbReference type="PIRSF" id="PIRSF004553">
    <property type="entry name" value="CHP00095"/>
    <property type="match status" value="1"/>
</dbReference>
<dbReference type="Proteomes" id="UP000092382">
    <property type="component" value="Unassembled WGS sequence"/>
</dbReference>
<dbReference type="PROSITE" id="PS00092">
    <property type="entry name" value="N6_MTASE"/>
    <property type="match status" value="1"/>
</dbReference>
<evidence type="ECO:0000256" key="2">
    <source>
        <dbReference type="ARBA" id="ARBA00022679"/>
    </source>
</evidence>
<sequence length="194" mass="21919">MSLRIYGNRLLKTLPGEHTRPTSARVREALFNIWQGTIRGCRWLDLCAGSGSMGAEALCREASVVIGIEQSSLACVIIQENWQQVAKSEQKFQLLRGNITQQLKRLSGQKFDRIYFDPPYASGLYEPVLKAIAQYQLLDSLGEIAVEHRLQDWTPPNIPNWEICRHKAYGNTALTFYQEQGIGNQENSIPSLLP</sequence>
<protein>
    <submittedName>
        <fullName evidence="3">16S rRNA (Guanine(966)-N(2))-methyltransferase RsmD</fullName>
    </submittedName>
</protein>
<name>A0A1B7VYD6_APHFL</name>
<dbReference type="Pfam" id="PF03602">
    <property type="entry name" value="Cons_hypoth95"/>
    <property type="match status" value="1"/>
</dbReference>
<proteinExistence type="predicted"/>
<dbReference type="Gene3D" id="3.40.50.150">
    <property type="entry name" value="Vaccinia Virus protein VP39"/>
    <property type="match status" value="1"/>
</dbReference>
<dbReference type="SUPFAM" id="SSF53335">
    <property type="entry name" value="S-adenosyl-L-methionine-dependent methyltransferases"/>
    <property type="match status" value="1"/>
</dbReference>
<comment type="caution">
    <text evidence="3">The sequence shown here is derived from an EMBL/GenBank/DDBJ whole genome shotgun (WGS) entry which is preliminary data.</text>
</comment>
<organism evidence="3 4">
    <name type="scientific">Aphanizomenon flos-aquae LD13</name>
    <dbReference type="NCBI Taxonomy" id="1710894"/>
    <lineage>
        <taxon>Bacteria</taxon>
        <taxon>Bacillati</taxon>
        <taxon>Cyanobacteriota</taxon>
        <taxon>Cyanophyceae</taxon>
        <taxon>Nostocales</taxon>
        <taxon>Aphanizomenonaceae</taxon>
        <taxon>Aphanizomenon</taxon>
    </lineage>
</organism>
<keyword evidence="1 3" id="KW-0489">Methyltransferase</keyword>
<dbReference type="InterPro" id="IPR004398">
    <property type="entry name" value="RNA_MeTrfase_RsmD"/>
</dbReference>